<protein>
    <submittedName>
        <fullName evidence="2">Uncharacterized protein</fullName>
    </submittedName>
</protein>
<comment type="caution">
    <text evidence="2">The sequence shown here is derived from an EMBL/GenBank/DDBJ whole genome shotgun (WGS) entry which is preliminary data.</text>
</comment>
<accession>A0A433UST6</accession>
<dbReference type="AlphaFoldDB" id="A0A433UST6"/>
<organism evidence="2 3">
    <name type="scientific">Trichormus variabilis SAG 1403-4b</name>
    <dbReference type="NCBI Taxonomy" id="447716"/>
    <lineage>
        <taxon>Bacteria</taxon>
        <taxon>Bacillati</taxon>
        <taxon>Cyanobacteriota</taxon>
        <taxon>Cyanophyceae</taxon>
        <taxon>Nostocales</taxon>
        <taxon>Nostocaceae</taxon>
        <taxon>Trichormus</taxon>
    </lineage>
</organism>
<keyword evidence="3" id="KW-1185">Reference proteome</keyword>
<proteinExistence type="predicted"/>
<evidence type="ECO:0000256" key="1">
    <source>
        <dbReference type="SAM" id="MobiDB-lite"/>
    </source>
</evidence>
<sequence length="96" mass="11401">MSIHSNSKFEYPHFISREFQGQQLREDLTLLRAVLPDCPHLVERISVSVEDILDENQHLQDERKWSLQEPDWRYPDCPSKADSSEYEQSAERLRIS</sequence>
<reference evidence="2 3" key="1">
    <citation type="journal article" date="2019" name="Genome Biol. Evol.">
        <title>Day and night: Metabolic profiles and evolutionary relationships of six axenic non-marine cyanobacteria.</title>
        <authorList>
            <person name="Will S.E."/>
            <person name="Henke P."/>
            <person name="Boedeker C."/>
            <person name="Huang S."/>
            <person name="Brinkmann H."/>
            <person name="Rohde M."/>
            <person name="Jarek M."/>
            <person name="Friedl T."/>
            <person name="Seufert S."/>
            <person name="Schumacher M."/>
            <person name="Overmann J."/>
            <person name="Neumann-Schaal M."/>
            <person name="Petersen J."/>
        </authorList>
    </citation>
    <scope>NUCLEOTIDE SEQUENCE [LARGE SCALE GENOMIC DNA]</scope>
    <source>
        <strain evidence="2 3">SAG 1403-4b</strain>
    </source>
</reference>
<evidence type="ECO:0000313" key="3">
    <source>
        <dbReference type="Proteomes" id="UP000276103"/>
    </source>
</evidence>
<evidence type="ECO:0000313" key="2">
    <source>
        <dbReference type="EMBL" id="RUS96922.1"/>
    </source>
</evidence>
<dbReference type="Proteomes" id="UP000276103">
    <property type="component" value="Unassembled WGS sequence"/>
</dbReference>
<feature type="region of interest" description="Disordered" evidence="1">
    <location>
        <begin position="75"/>
        <end position="96"/>
    </location>
</feature>
<gene>
    <name evidence="2" type="ORF">DSM107003_23280</name>
</gene>
<name>A0A433UST6_ANAVA</name>
<dbReference type="RefSeq" id="WP_127054103.1">
    <property type="nucleotide sequence ID" value="NZ_RSCM01000006.1"/>
</dbReference>
<dbReference type="EMBL" id="RSCM01000006">
    <property type="protein sequence ID" value="RUS96922.1"/>
    <property type="molecule type" value="Genomic_DNA"/>
</dbReference>